<protein>
    <submittedName>
        <fullName evidence="2">Uncharacterized protein</fullName>
    </submittedName>
</protein>
<name>A0A3N4HQY6_ASCIM</name>
<feature type="compositionally biased region" description="Basic and acidic residues" evidence="1">
    <location>
        <begin position="354"/>
        <end position="367"/>
    </location>
</feature>
<feature type="region of interest" description="Disordered" evidence="1">
    <location>
        <begin position="775"/>
        <end position="801"/>
    </location>
</feature>
<feature type="region of interest" description="Disordered" evidence="1">
    <location>
        <begin position="354"/>
        <end position="455"/>
    </location>
</feature>
<dbReference type="EMBL" id="ML119764">
    <property type="protein sequence ID" value="RPA75396.1"/>
    <property type="molecule type" value="Genomic_DNA"/>
</dbReference>
<feature type="compositionally biased region" description="Basic and acidic residues" evidence="1">
    <location>
        <begin position="83"/>
        <end position="103"/>
    </location>
</feature>
<proteinExistence type="predicted"/>
<keyword evidence="3" id="KW-1185">Reference proteome</keyword>
<feature type="region of interest" description="Disordered" evidence="1">
    <location>
        <begin position="1"/>
        <end position="113"/>
    </location>
</feature>
<feature type="compositionally biased region" description="Polar residues" evidence="1">
    <location>
        <begin position="369"/>
        <end position="384"/>
    </location>
</feature>
<reference evidence="2 3" key="1">
    <citation type="journal article" date="2018" name="Nat. Ecol. Evol.">
        <title>Pezizomycetes genomes reveal the molecular basis of ectomycorrhizal truffle lifestyle.</title>
        <authorList>
            <person name="Murat C."/>
            <person name="Payen T."/>
            <person name="Noel B."/>
            <person name="Kuo A."/>
            <person name="Morin E."/>
            <person name="Chen J."/>
            <person name="Kohler A."/>
            <person name="Krizsan K."/>
            <person name="Balestrini R."/>
            <person name="Da Silva C."/>
            <person name="Montanini B."/>
            <person name="Hainaut M."/>
            <person name="Levati E."/>
            <person name="Barry K.W."/>
            <person name="Belfiori B."/>
            <person name="Cichocki N."/>
            <person name="Clum A."/>
            <person name="Dockter R.B."/>
            <person name="Fauchery L."/>
            <person name="Guy J."/>
            <person name="Iotti M."/>
            <person name="Le Tacon F."/>
            <person name="Lindquist E.A."/>
            <person name="Lipzen A."/>
            <person name="Malagnac F."/>
            <person name="Mello A."/>
            <person name="Molinier V."/>
            <person name="Miyauchi S."/>
            <person name="Poulain J."/>
            <person name="Riccioni C."/>
            <person name="Rubini A."/>
            <person name="Sitrit Y."/>
            <person name="Splivallo R."/>
            <person name="Traeger S."/>
            <person name="Wang M."/>
            <person name="Zifcakova L."/>
            <person name="Wipf D."/>
            <person name="Zambonelli A."/>
            <person name="Paolocci F."/>
            <person name="Nowrousian M."/>
            <person name="Ottonello S."/>
            <person name="Baldrian P."/>
            <person name="Spatafora J.W."/>
            <person name="Henrissat B."/>
            <person name="Nagy L.G."/>
            <person name="Aury J.M."/>
            <person name="Wincker P."/>
            <person name="Grigoriev I.V."/>
            <person name="Bonfante P."/>
            <person name="Martin F.M."/>
        </authorList>
    </citation>
    <scope>NUCLEOTIDE SEQUENCE [LARGE SCALE GENOMIC DNA]</scope>
    <source>
        <strain evidence="2 3">RN42</strain>
    </source>
</reference>
<feature type="compositionally biased region" description="Polar residues" evidence="1">
    <location>
        <begin position="33"/>
        <end position="51"/>
    </location>
</feature>
<sequence length="801" mass="90923">MSKERHLEPRKDKSAATSGSTRSRIPRPIKRVSTLSIEPTSVSSIPVTTMASAKIQATAGRHDVNHPSISSISSKQSTTEQAPEDRIQVVDDNTKETDSKVGAEDPDTSATPSATLLSKITTEEWQALVDEFVSYSRPETCPAYAYDPETPPSRFVTLGTLVRDCKWNHRVYFAKVGEFYLPRPSRITFHPQADGFQLPTDEVLFKPRPKRESVAKLRPRGKDESWDDWQWDQYVSYIRLLVDYFLMHEEPKWDPAYESRVEYLCREDVRTAICQRFGLSYGEYLRDMLLDEKAFRDQEHNSQFAALSFIADAVKLVEDELGLQKERMSGFGEGRNSTNVDSWLVDVDVKHQDKRSLKAEKTPHDEITDPSTHLRSSSAYSITRTRVDLRKKEPPPIPPKSEAMSAWVPGQFSSMSSTTTVRSSSANRQTNLSCSSTKSTAGLHPSRHLKHSSSGFSMSSVATGTSGGLSTALPVAVEVAMTQSLGVGSLEPEQSTSRRASQRVSHEEWKLLVDELLSYLDPATCPEYVLNPNTPIYQLVTLGTLIQACQWTERVYYTKIGNYYLPRPSRLSFEPYSDGFQIPPDDGDLYPRPLLARLRPRKKTESWGAWLDEQGYFHIRFLVDYYLTHVEPRWDSTKESRLEYLCRQEVRTSICEQFGLNHESYLDFLMLDDTNREREFVGRFDALCFIAVSVFSANGRGSPFAAMIKKLFGKSLKDACGSNLILSLWFPSWSFPAPPRKFGRRHEKHLWITIGSYERNPSLVYLDFPGEEPQDLEFAGGYKPEDPESDDTDDELFGLKP</sequence>
<feature type="compositionally biased region" description="Low complexity" evidence="1">
    <location>
        <begin position="413"/>
        <end position="425"/>
    </location>
</feature>
<feature type="compositionally biased region" description="Basic and acidic residues" evidence="1">
    <location>
        <begin position="385"/>
        <end position="394"/>
    </location>
</feature>
<feature type="compositionally biased region" description="Basic and acidic residues" evidence="1">
    <location>
        <begin position="1"/>
        <end position="14"/>
    </location>
</feature>
<accession>A0A3N4HQY6</accession>
<dbReference type="AlphaFoldDB" id="A0A3N4HQY6"/>
<evidence type="ECO:0000313" key="2">
    <source>
        <dbReference type="EMBL" id="RPA75396.1"/>
    </source>
</evidence>
<evidence type="ECO:0000313" key="3">
    <source>
        <dbReference type="Proteomes" id="UP000275078"/>
    </source>
</evidence>
<organism evidence="2 3">
    <name type="scientific">Ascobolus immersus RN42</name>
    <dbReference type="NCBI Taxonomy" id="1160509"/>
    <lineage>
        <taxon>Eukaryota</taxon>
        <taxon>Fungi</taxon>
        <taxon>Dikarya</taxon>
        <taxon>Ascomycota</taxon>
        <taxon>Pezizomycotina</taxon>
        <taxon>Pezizomycetes</taxon>
        <taxon>Pezizales</taxon>
        <taxon>Ascobolaceae</taxon>
        <taxon>Ascobolus</taxon>
    </lineage>
</organism>
<evidence type="ECO:0000256" key="1">
    <source>
        <dbReference type="SAM" id="MobiDB-lite"/>
    </source>
</evidence>
<dbReference type="Proteomes" id="UP000275078">
    <property type="component" value="Unassembled WGS sequence"/>
</dbReference>
<feature type="compositionally biased region" description="Acidic residues" evidence="1">
    <location>
        <begin position="787"/>
        <end position="801"/>
    </location>
</feature>
<feature type="compositionally biased region" description="Polar residues" evidence="1">
    <location>
        <begin position="426"/>
        <end position="440"/>
    </location>
</feature>
<gene>
    <name evidence="2" type="ORF">BJ508DRAFT_332116</name>
</gene>